<dbReference type="Proteomes" id="UP000305546">
    <property type="component" value="Unassembled WGS sequence"/>
</dbReference>
<protein>
    <submittedName>
        <fullName evidence="1">Uncharacterized protein</fullName>
    </submittedName>
</protein>
<proteinExistence type="predicted"/>
<gene>
    <name evidence="1" type="ORF">FG385_21500</name>
</gene>
<reference evidence="1 2" key="1">
    <citation type="submission" date="2019-06" db="EMBL/GenBank/DDBJ databases">
        <title>Amycolatopsis alkalitolerans sp. nov., isolated from Gastrodia elata Blume.</title>
        <authorList>
            <person name="Narsing Rao M.P."/>
            <person name="Li W.J."/>
        </authorList>
    </citation>
    <scope>NUCLEOTIDE SEQUENCE [LARGE SCALE GENOMIC DNA]</scope>
    <source>
        <strain evidence="1 2">SYSUP0005</strain>
    </source>
</reference>
<dbReference type="OrthoDB" id="3631723at2"/>
<keyword evidence="2" id="KW-1185">Reference proteome</keyword>
<dbReference type="RefSeq" id="WP_139098558.1">
    <property type="nucleotide sequence ID" value="NZ_VDFW01000019.1"/>
</dbReference>
<sequence>MEGERAADAPRSVAELGGDPAWQVTAGATGQWITAEVTVTHPERTWRIGLTPGPDGVTALILWADGAVVDHARGAEPAMVARAHHWRVNLAARRPWHEAARPG</sequence>
<name>A0A5C4LXP3_9PSEU</name>
<comment type="caution">
    <text evidence="1">The sequence shown here is derived from an EMBL/GenBank/DDBJ whole genome shotgun (WGS) entry which is preliminary data.</text>
</comment>
<dbReference type="EMBL" id="VDFW01000019">
    <property type="protein sequence ID" value="TNC23601.1"/>
    <property type="molecule type" value="Genomic_DNA"/>
</dbReference>
<dbReference type="AlphaFoldDB" id="A0A5C4LXP3"/>
<evidence type="ECO:0000313" key="1">
    <source>
        <dbReference type="EMBL" id="TNC23601.1"/>
    </source>
</evidence>
<organism evidence="1 2">
    <name type="scientific">Amycolatopsis alkalitolerans</name>
    <dbReference type="NCBI Taxonomy" id="2547244"/>
    <lineage>
        <taxon>Bacteria</taxon>
        <taxon>Bacillati</taxon>
        <taxon>Actinomycetota</taxon>
        <taxon>Actinomycetes</taxon>
        <taxon>Pseudonocardiales</taxon>
        <taxon>Pseudonocardiaceae</taxon>
        <taxon>Amycolatopsis</taxon>
    </lineage>
</organism>
<accession>A0A5C4LXP3</accession>
<evidence type="ECO:0000313" key="2">
    <source>
        <dbReference type="Proteomes" id="UP000305546"/>
    </source>
</evidence>